<organism evidence="5 6">
    <name type="scientific">Paenibacillus dendrobii</name>
    <dbReference type="NCBI Taxonomy" id="2691084"/>
    <lineage>
        <taxon>Bacteria</taxon>
        <taxon>Bacillati</taxon>
        <taxon>Bacillota</taxon>
        <taxon>Bacilli</taxon>
        <taxon>Bacillales</taxon>
        <taxon>Paenibacillaceae</taxon>
        <taxon>Paenibacillus</taxon>
    </lineage>
</organism>
<sequence>MELGKESADQKRKRIIQIVFVFFVGLLLFFTLFSNTLQSLTLPKVGTEKPSKGGLDYTIEGSGMLQPFAEVKLSNSADWKVQKILVKEGEHVKKGQMLIVYDSRSAEQEIDVEETTLEKQKIEQQNTQDQFIQSAMEEDELKLRNAKREIEKGKLEMAAQERKIIEMRTRLTGQKQLTSPFDGIVTQVNAIEGLASTGEPDVIVSNSSLGFRLEIHAEAKVLKSLGIRAGEQIEVYVDVSQTQQAKVINGKIEEVVNANPRSDRSSDEEAGQGASIPQKTLRIKVADSDLKGGEQASIRIEKRSVREGLLVSSEAVHQDRQGPFVYKVEEQRGALGNVFVARKVRIMSSEKNEKETMIESDSLYEEDAIIVDSSEPLQDGNRVRLQ</sequence>
<name>A0A7X3IGH4_9BACL</name>
<evidence type="ECO:0000313" key="5">
    <source>
        <dbReference type="EMBL" id="MWV42841.1"/>
    </source>
</evidence>
<dbReference type="Gene3D" id="2.40.50.100">
    <property type="match status" value="1"/>
</dbReference>
<evidence type="ECO:0000256" key="3">
    <source>
        <dbReference type="SAM" id="Phobius"/>
    </source>
</evidence>
<keyword evidence="1" id="KW-0175">Coiled coil</keyword>
<keyword evidence="3" id="KW-0812">Transmembrane</keyword>
<dbReference type="InterPro" id="IPR058639">
    <property type="entry name" value="BSH_YknX-like"/>
</dbReference>
<keyword evidence="3" id="KW-0472">Membrane</keyword>
<evidence type="ECO:0000313" key="6">
    <source>
        <dbReference type="Proteomes" id="UP000460318"/>
    </source>
</evidence>
<dbReference type="GO" id="GO:1990281">
    <property type="term" value="C:efflux pump complex"/>
    <property type="evidence" value="ECO:0007669"/>
    <property type="project" value="TreeGrafter"/>
</dbReference>
<feature type="transmembrane region" description="Helical" evidence="3">
    <location>
        <begin position="15"/>
        <end position="33"/>
    </location>
</feature>
<dbReference type="AlphaFoldDB" id="A0A7X3IGH4"/>
<feature type="coiled-coil region" evidence="1">
    <location>
        <begin position="103"/>
        <end position="163"/>
    </location>
</feature>
<dbReference type="Proteomes" id="UP000460318">
    <property type="component" value="Unassembled WGS sequence"/>
</dbReference>
<proteinExistence type="predicted"/>
<protein>
    <submittedName>
        <fullName evidence="5">Biotin/lipoyl-binding protein</fullName>
    </submittedName>
</protein>
<dbReference type="Gene3D" id="1.10.287.470">
    <property type="entry name" value="Helix hairpin bin"/>
    <property type="match status" value="1"/>
</dbReference>
<feature type="domain" description="YknX-like barrel-sandwich hybrid" evidence="4">
    <location>
        <begin position="80"/>
        <end position="193"/>
    </location>
</feature>
<accession>A0A7X3IGH4</accession>
<dbReference type="Pfam" id="PF25984">
    <property type="entry name" value="BSH_YknX"/>
    <property type="match status" value="1"/>
</dbReference>
<evidence type="ECO:0000259" key="4">
    <source>
        <dbReference type="Pfam" id="PF25984"/>
    </source>
</evidence>
<dbReference type="Gene3D" id="2.40.420.20">
    <property type="match status" value="1"/>
</dbReference>
<evidence type="ECO:0000256" key="2">
    <source>
        <dbReference type="SAM" id="MobiDB-lite"/>
    </source>
</evidence>
<keyword evidence="3" id="KW-1133">Transmembrane helix</keyword>
<comment type="caution">
    <text evidence="5">The sequence shown here is derived from an EMBL/GenBank/DDBJ whole genome shotgun (WGS) entry which is preliminary data.</text>
</comment>
<dbReference type="GO" id="GO:0015562">
    <property type="term" value="F:efflux transmembrane transporter activity"/>
    <property type="evidence" value="ECO:0007669"/>
    <property type="project" value="TreeGrafter"/>
</dbReference>
<reference evidence="5 6" key="1">
    <citation type="submission" date="2019-12" db="EMBL/GenBank/DDBJ databases">
        <title>Paenibacillus sp. nov., an endophytic bacterium isolated from the stem of Dendrobium.</title>
        <authorList>
            <person name="Zhao R."/>
        </authorList>
    </citation>
    <scope>NUCLEOTIDE SEQUENCE [LARGE SCALE GENOMIC DNA]</scope>
    <source>
        <strain evidence="5 6">HJL G12</strain>
    </source>
</reference>
<dbReference type="EMBL" id="WUBI01000001">
    <property type="protein sequence ID" value="MWV42841.1"/>
    <property type="molecule type" value="Genomic_DNA"/>
</dbReference>
<dbReference type="PANTHER" id="PTHR30469">
    <property type="entry name" value="MULTIDRUG RESISTANCE PROTEIN MDTA"/>
    <property type="match status" value="1"/>
</dbReference>
<dbReference type="PANTHER" id="PTHR30469:SF15">
    <property type="entry name" value="HLYD FAMILY OF SECRETION PROTEINS"/>
    <property type="match status" value="1"/>
</dbReference>
<keyword evidence="6" id="KW-1185">Reference proteome</keyword>
<feature type="region of interest" description="Disordered" evidence="2">
    <location>
        <begin position="257"/>
        <end position="278"/>
    </location>
</feature>
<dbReference type="SUPFAM" id="SSF111369">
    <property type="entry name" value="HlyD-like secretion proteins"/>
    <property type="match status" value="1"/>
</dbReference>
<gene>
    <name evidence="5" type="ORF">GRF59_04300</name>
</gene>
<dbReference type="RefSeq" id="WP_160496409.1">
    <property type="nucleotide sequence ID" value="NZ_WUBI01000001.1"/>
</dbReference>
<evidence type="ECO:0000256" key="1">
    <source>
        <dbReference type="SAM" id="Coils"/>
    </source>
</evidence>